<keyword evidence="1" id="KW-0812">Transmembrane</keyword>
<protein>
    <submittedName>
        <fullName evidence="2">YggT family protein</fullName>
    </submittedName>
</protein>
<accession>A0AAU8DM71</accession>
<dbReference type="InterPro" id="IPR003425">
    <property type="entry name" value="CCB3/YggT"/>
</dbReference>
<sequence>MNTLWQVLYLVLWAVRWLIIARLIVDFVRIFARRWRPAGVGAMAVEVIYTTTDPPIRALRRVLPTVRIGGVGFDLSVIVLLILLVILMSVVGRFAWTTLL</sequence>
<name>A0AAU8DM71_9ACTN</name>
<gene>
    <name evidence="2" type="ORF">ABLG96_14300</name>
</gene>
<keyword evidence="1" id="KW-0472">Membrane</keyword>
<evidence type="ECO:0000313" key="2">
    <source>
        <dbReference type="EMBL" id="XCG62418.1"/>
    </source>
</evidence>
<evidence type="ECO:0000256" key="1">
    <source>
        <dbReference type="SAM" id="Phobius"/>
    </source>
</evidence>
<organism evidence="2">
    <name type="scientific">Nakamurella sp. A5-74</name>
    <dbReference type="NCBI Taxonomy" id="3158264"/>
    <lineage>
        <taxon>Bacteria</taxon>
        <taxon>Bacillati</taxon>
        <taxon>Actinomycetota</taxon>
        <taxon>Actinomycetes</taxon>
        <taxon>Nakamurellales</taxon>
        <taxon>Nakamurellaceae</taxon>
        <taxon>Nakamurella</taxon>
    </lineage>
</organism>
<dbReference type="RefSeq" id="WP_353648033.1">
    <property type="nucleotide sequence ID" value="NZ_CP159218.1"/>
</dbReference>
<dbReference type="Pfam" id="PF02325">
    <property type="entry name" value="CCB3_YggT"/>
    <property type="match status" value="1"/>
</dbReference>
<proteinExistence type="predicted"/>
<reference evidence="2" key="1">
    <citation type="submission" date="2024-05" db="EMBL/GenBank/DDBJ databases">
        <authorList>
            <person name="Cai S.Y."/>
            <person name="Jin L.M."/>
            <person name="Li H.R."/>
        </authorList>
    </citation>
    <scope>NUCLEOTIDE SEQUENCE</scope>
    <source>
        <strain evidence="2">A5-74</strain>
    </source>
</reference>
<dbReference type="AlphaFoldDB" id="A0AAU8DM71"/>
<feature type="transmembrane region" description="Helical" evidence="1">
    <location>
        <begin position="71"/>
        <end position="96"/>
    </location>
</feature>
<dbReference type="EMBL" id="CP159218">
    <property type="protein sequence ID" value="XCG62418.1"/>
    <property type="molecule type" value="Genomic_DNA"/>
</dbReference>
<keyword evidence="1" id="KW-1133">Transmembrane helix</keyword>
<feature type="transmembrane region" description="Helical" evidence="1">
    <location>
        <begin position="6"/>
        <end position="25"/>
    </location>
</feature>
<dbReference type="GO" id="GO:0016020">
    <property type="term" value="C:membrane"/>
    <property type="evidence" value="ECO:0007669"/>
    <property type="project" value="InterPro"/>
</dbReference>